<keyword evidence="2" id="KW-0732">Signal</keyword>
<evidence type="ECO:0000256" key="1">
    <source>
        <dbReference type="SAM" id="MobiDB-lite"/>
    </source>
</evidence>
<reference evidence="3" key="2">
    <citation type="submission" date="2023-04" db="EMBL/GenBank/DDBJ databases">
        <authorList>
            <person name="Bu L."/>
            <person name="Lu L."/>
            <person name="Laidemitt M.R."/>
            <person name="Zhang S.M."/>
            <person name="Mutuku M."/>
            <person name="Mkoji G."/>
            <person name="Steinauer M."/>
            <person name="Loker E.S."/>
        </authorList>
    </citation>
    <scope>NUCLEOTIDE SEQUENCE</scope>
    <source>
        <strain evidence="3">KasaAsao</strain>
        <tissue evidence="3">Whole Snail</tissue>
    </source>
</reference>
<feature type="region of interest" description="Disordered" evidence="1">
    <location>
        <begin position="217"/>
        <end position="237"/>
    </location>
</feature>
<dbReference type="AlphaFoldDB" id="A0AAD8FH27"/>
<evidence type="ECO:0000313" key="4">
    <source>
        <dbReference type="Proteomes" id="UP001233172"/>
    </source>
</evidence>
<name>A0AAD8FH27_BIOPF</name>
<protein>
    <submittedName>
        <fullName evidence="3">Myb-like protein X</fullName>
    </submittedName>
</protein>
<sequence length="296" mass="32286">MWILIAVLALNGFRDVRAKTDLCPDDLVKETQNCFTEMAQAVQLESGPVAQSGTMTLDYKQIKRYCVEGGLISQFVQCVEDVTAHCQNATQTTIIDRLVSPARVKAAVPLLCQKQDDIEKAGDCMNTVMGQDSQCKNQAYNKVKLEMSKSIRNVTLTFLIQCSFFNALAACQKEALSTSCGSGLGEVHAHFLLSFIPNSCTDNTTAASETQKVSSSNNKFTIPATNGSTQPPTTTRKSEIIQSTLSGNSNKTVPGKQVKKKLQHFENGAKLMCTSGHALFMYVLYYSSLLVGNLLL</sequence>
<dbReference type="Proteomes" id="UP001233172">
    <property type="component" value="Unassembled WGS sequence"/>
</dbReference>
<evidence type="ECO:0000256" key="2">
    <source>
        <dbReference type="SAM" id="SignalP"/>
    </source>
</evidence>
<gene>
    <name evidence="3" type="ORF">Bpfe_006315</name>
</gene>
<organism evidence="3 4">
    <name type="scientific">Biomphalaria pfeifferi</name>
    <name type="common">Bloodfluke planorb</name>
    <name type="synonym">Freshwater snail</name>
    <dbReference type="NCBI Taxonomy" id="112525"/>
    <lineage>
        <taxon>Eukaryota</taxon>
        <taxon>Metazoa</taxon>
        <taxon>Spiralia</taxon>
        <taxon>Lophotrochozoa</taxon>
        <taxon>Mollusca</taxon>
        <taxon>Gastropoda</taxon>
        <taxon>Heterobranchia</taxon>
        <taxon>Euthyneura</taxon>
        <taxon>Panpulmonata</taxon>
        <taxon>Hygrophila</taxon>
        <taxon>Lymnaeoidea</taxon>
        <taxon>Planorbidae</taxon>
        <taxon>Biomphalaria</taxon>
    </lineage>
</organism>
<evidence type="ECO:0000313" key="3">
    <source>
        <dbReference type="EMBL" id="KAK0064130.1"/>
    </source>
</evidence>
<comment type="caution">
    <text evidence="3">The sequence shown here is derived from an EMBL/GenBank/DDBJ whole genome shotgun (WGS) entry which is preliminary data.</text>
</comment>
<dbReference type="EMBL" id="JASAOG010000018">
    <property type="protein sequence ID" value="KAK0064130.1"/>
    <property type="molecule type" value="Genomic_DNA"/>
</dbReference>
<proteinExistence type="predicted"/>
<keyword evidence="4" id="KW-1185">Reference proteome</keyword>
<accession>A0AAD8FH27</accession>
<reference evidence="3" key="1">
    <citation type="journal article" date="2023" name="PLoS Negl. Trop. Dis.">
        <title>A genome sequence for Biomphalaria pfeifferi, the major vector snail for the human-infecting parasite Schistosoma mansoni.</title>
        <authorList>
            <person name="Bu L."/>
            <person name="Lu L."/>
            <person name="Laidemitt M.R."/>
            <person name="Zhang S.M."/>
            <person name="Mutuku M."/>
            <person name="Mkoji G."/>
            <person name="Steinauer M."/>
            <person name="Loker E.S."/>
        </authorList>
    </citation>
    <scope>NUCLEOTIDE SEQUENCE</scope>
    <source>
        <strain evidence="3">KasaAsao</strain>
    </source>
</reference>
<feature type="chain" id="PRO_5042136779" evidence="2">
    <location>
        <begin position="19"/>
        <end position="296"/>
    </location>
</feature>
<feature type="signal peptide" evidence="2">
    <location>
        <begin position="1"/>
        <end position="18"/>
    </location>
</feature>